<proteinExistence type="predicted"/>
<name>A0A5B9P972_9BACT</name>
<keyword evidence="2" id="KW-1185">Reference proteome</keyword>
<dbReference type="RefSeq" id="WP_075084385.1">
    <property type="nucleotide sequence ID" value="NZ_CP042912.1"/>
</dbReference>
<dbReference type="Proteomes" id="UP000322214">
    <property type="component" value="Chromosome"/>
</dbReference>
<organism evidence="1 2">
    <name type="scientific">Mariniblastus fucicola</name>
    <dbReference type="NCBI Taxonomy" id="980251"/>
    <lineage>
        <taxon>Bacteria</taxon>
        <taxon>Pseudomonadati</taxon>
        <taxon>Planctomycetota</taxon>
        <taxon>Planctomycetia</taxon>
        <taxon>Pirellulales</taxon>
        <taxon>Pirellulaceae</taxon>
        <taxon>Mariniblastus</taxon>
    </lineage>
</organism>
<protein>
    <submittedName>
        <fullName evidence="1">Uncharacterized protein</fullName>
    </submittedName>
</protein>
<dbReference type="AlphaFoldDB" id="A0A5B9P972"/>
<evidence type="ECO:0000313" key="2">
    <source>
        <dbReference type="Proteomes" id="UP000322214"/>
    </source>
</evidence>
<evidence type="ECO:0000313" key="1">
    <source>
        <dbReference type="EMBL" id="QEG21430.1"/>
    </source>
</evidence>
<gene>
    <name evidence="1" type="ORF">MFFC18_12860</name>
</gene>
<dbReference type="STRING" id="980251.GCA_001642875_01589"/>
<sequence length="175" mass="18617">MSQTKSYPPSGPQGSEVATGIKVSSAELELGCINLISQLEMQIESARSGSGHVEKASVNTDKLLSVLLDFCDQYFDGDTAGVALESIEKASFASLAHREVLSSLGWGFAVRNLFGKSVCSDDRVRQTYDSLGNALLTACVSVLRQAVLAVGCDSAVGKTIEQSTAVFVEEFKANW</sequence>
<reference evidence="1 2" key="1">
    <citation type="submission" date="2019-08" db="EMBL/GenBank/DDBJ databases">
        <title>Deep-cultivation of Planctomycetes and their phenomic and genomic characterization uncovers novel biology.</title>
        <authorList>
            <person name="Wiegand S."/>
            <person name="Jogler M."/>
            <person name="Boedeker C."/>
            <person name="Pinto D."/>
            <person name="Vollmers J."/>
            <person name="Rivas-Marin E."/>
            <person name="Kohn T."/>
            <person name="Peeters S.H."/>
            <person name="Heuer A."/>
            <person name="Rast P."/>
            <person name="Oberbeckmann S."/>
            <person name="Bunk B."/>
            <person name="Jeske O."/>
            <person name="Meyerdierks A."/>
            <person name="Storesund J.E."/>
            <person name="Kallscheuer N."/>
            <person name="Luecker S."/>
            <person name="Lage O.M."/>
            <person name="Pohl T."/>
            <person name="Merkel B.J."/>
            <person name="Hornburger P."/>
            <person name="Mueller R.-W."/>
            <person name="Bruemmer F."/>
            <person name="Labrenz M."/>
            <person name="Spormann A.M."/>
            <person name="Op den Camp H."/>
            <person name="Overmann J."/>
            <person name="Amann R."/>
            <person name="Jetten M.S.M."/>
            <person name="Mascher T."/>
            <person name="Medema M.H."/>
            <person name="Devos D.P."/>
            <person name="Kaster A.-K."/>
            <person name="Ovreas L."/>
            <person name="Rohde M."/>
            <person name="Galperin M.Y."/>
            <person name="Jogler C."/>
        </authorList>
    </citation>
    <scope>NUCLEOTIDE SEQUENCE [LARGE SCALE GENOMIC DNA]</scope>
    <source>
        <strain evidence="1 2">FC18</strain>
    </source>
</reference>
<accession>A0A5B9P972</accession>
<dbReference type="EMBL" id="CP042912">
    <property type="protein sequence ID" value="QEG21430.1"/>
    <property type="molecule type" value="Genomic_DNA"/>
</dbReference>
<dbReference type="KEGG" id="mff:MFFC18_12860"/>